<sequence length="410" mass="43665">MKFFIVKTVAETLDVIANHFHPIVKPIEVPLIEALDMVLSEDIVAGGQVPHFDRSTVDGFAVRAKDTYGASDSLPAFLTVTGKIEMGKEADQALKEGQAQAIPTGGMLPAGADSIVMIEHVEEIDDLLNVYRQVAPGENIIRAGDDVNAGDLVMAAGQRLRPQDLGVLSAIGITTVRVYPRPVVAILSTGDEIVSPDKKELAPGEVRDINSMTIGAAASQCGAQVIYGGIVADNYEAFAAKAYELFNQADLLLLSGGSSVGTRDYTEQVMQSLGKPGVLVHGVAIKPGKPTIVAKAGEKPVMGLPGHPASALIIFHLFVVPLLKKLQGQSPAQIDQRIRARISRNIPSAVGRSDYIRVKLEERPDGLWAVPVFGKSGLISTLVRSDGMVEIEANKEGILEGDMVSVHLFQ</sequence>
<evidence type="ECO:0000256" key="2">
    <source>
        <dbReference type="ARBA" id="ARBA00002901"/>
    </source>
</evidence>
<dbReference type="Pfam" id="PF03454">
    <property type="entry name" value="MoeA_C"/>
    <property type="match status" value="1"/>
</dbReference>
<evidence type="ECO:0000256" key="8">
    <source>
        <dbReference type="ARBA" id="ARBA00022679"/>
    </source>
</evidence>
<evidence type="ECO:0000256" key="5">
    <source>
        <dbReference type="ARBA" id="ARBA00013269"/>
    </source>
</evidence>
<dbReference type="InterPro" id="IPR001453">
    <property type="entry name" value="MoaB/Mog_dom"/>
</dbReference>
<dbReference type="SUPFAM" id="SSF63882">
    <property type="entry name" value="MoeA N-terminal region -like"/>
    <property type="match status" value="1"/>
</dbReference>
<comment type="similarity">
    <text evidence="4 13">Belongs to the MoeA family.</text>
</comment>
<name>A0A0K9YYE0_9BACL</name>
<evidence type="ECO:0000256" key="11">
    <source>
        <dbReference type="ARBA" id="ARBA00023150"/>
    </source>
</evidence>
<evidence type="ECO:0000256" key="12">
    <source>
        <dbReference type="ARBA" id="ARBA00047317"/>
    </source>
</evidence>
<comment type="function">
    <text evidence="2 13">Catalyzes the insertion of molybdate into adenylated molybdopterin with the concomitant release of AMP.</text>
</comment>
<dbReference type="NCBIfam" id="TIGR00177">
    <property type="entry name" value="molyb_syn"/>
    <property type="match status" value="1"/>
</dbReference>
<evidence type="ECO:0000256" key="9">
    <source>
        <dbReference type="ARBA" id="ARBA00022723"/>
    </source>
</evidence>
<protein>
    <recommendedName>
        <fullName evidence="6 13">Molybdopterin molybdenumtransferase</fullName>
        <ecNumber evidence="5 13">2.10.1.1</ecNumber>
    </recommendedName>
</protein>
<dbReference type="GO" id="GO:0061599">
    <property type="term" value="F:molybdopterin molybdotransferase activity"/>
    <property type="evidence" value="ECO:0007669"/>
    <property type="project" value="UniProtKB-UniRule"/>
</dbReference>
<comment type="caution">
    <text evidence="16">The sequence shown here is derived from an EMBL/GenBank/DDBJ whole genome shotgun (WGS) entry which is preliminary data.</text>
</comment>
<keyword evidence="10 13" id="KW-0460">Magnesium</keyword>
<dbReference type="InterPro" id="IPR005110">
    <property type="entry name" value="MoeA_linker/N"/>
</dbReference>
<dbReference type="AlphaFoldDB" id="A0A0K9YYE0"/>
<evidence type="ECO:0000256" key="13">
    <source>
        <dbReference type="RuleBase" id="RU365090"/>
    </source>
</evidence>
<dbReference type="PANTHER" id="PTHR10192">
    <property type="entry name" value="MOLYBDOPTERIN BIOSYNTHESIS PROTEIN"/>
    <property type="match status" value="1"/>
</dbReference>
<dbReference type="RefSeq" id="WP_049737668.1">
    <property type="nucleotide sequence ID" value="NZ_BJON01000013.1"/>
</dbReference>
<dbReference type="Proteomes" id="UP000036834">
    <property type="component" value="Unassembled WGS sequence"/>
</dbReference>
<accession>A0A0K9YYE0</accession>
<dbReference type="Pfam" id="PF03453">
    <property type="entry name" value="MoeA_N"/>
    <property type="match status" value="1"/>
</dbReference>
<dbReference type="PATRIC" id="fig|54915.3.peg.6809"/>
<dbReference type="InterPro" id="IPR036425">
    <property type="entry name" value="MoaB/Mog-like_dom_sf"/>
</dbReference>
<keyword evidence="11 13" id="KW-0501">Molybdenum cofactor biosynthesis</keyword>
<evidence type="ECO:0000256" key="6">
    <source>
        <dbReference type="ARBA" id="ARBA00021108"/>
    </source>
</evidence>
<evidence type="ECO:0000256" key="3">
    <source>
        <dbReference type="ARBA" id="ARBA00005046"/>
    </source>
</evidence>
<reference evidence="17" key="1">
    <citation type="submission" date="2015-07" db="EMBL/GenBank/DDBJ databases">
        <title>Genome sequencing project for genomic taxonomy and phylogenomics of Bacillus-like bacteria.</title>
        <authorList>
            <person name="Liu B."/>
            <person name="Wang J."/>
            <person name="Zhu Y."/>
            <person name="Liu G."/>
            <person name="Chen Q."/>
            <person name="Chen Z."/>
            <person name="Lan J."/>
            <person name="Che J."/>
            <person name="Ge C."/>
            <person name="Shi H."/>
            <person name="Pan Z."/>
            <person name="Liu X."/>
        </authorList>
    </citation>
    <scope>NUCLEOTIDE SEQUENCE [LARGE SCALE GENOMIC DNA]</scope>
    <source>
        <strain evidence="17">DSM 9887</strain>
    </source>
</reference>
<dbReference type="UniPathway" id="UPA00344"/>
<dbReference type="SUPFAM" id="SSF53218">
    <property type="entry name" value="Molybdenum cofactor biosynthesis proteins"/>
    <property type="match status" value="1"/>
</dbReference>
<evidence type="ECO:0000256" key="7">
    <source>
        <dbReference type="ARBA" id="ARBA00022505"/>
    </source>
</evidence>
<dbReference type="InterPro" id="IPR005111">
    <property type="entry name" value="MoeA_C_domain_IV"/>
</dbReference>
<dbReference type="FunFam" id="3.40.980.10:FF:000004">
    <property type="entry name" value="Molybdopterin molybdenumtransferase"/>
    <property type="match status" value="1"/>
</dbReference>
<evidence type="ECO:0000256" key="4">
    <source>
        <dbReference type="ARBA" id="ARBA00010763"/>
    </source>
</evidence>
<dbReference type="PANTHER" id="PTHR10192:SF5">
    <property type="entry name" value="GEPHYRIN"/>
    <property type="match status" value="1"/>
</dbReference>
<dbReference type="NCBIfam" id="NF045515">
    <property type="entry name" value="Glp_gephyrin"/>
    <property type="match status" value="1"/>
</dbReference>
<keyword evidence="8 13" id="KW-0808">Transferase</keyword>
<dbReference type="Gene3D" id="3.40.980.10">
    <property type="entry name" value="MoaB/Mog-like domain"/>
    <property type="match status" value="1"/>
</dbReference>
<dbReference type="EC" id="2.10.1.1" evidence="5 13"/>
<feature type="domain" description="MoaB/Mog" evidence="14">
    <location>
        <begin position="185"/>
        <end position="325"/>
    </location>
</feature>
<dbReference type="InterPro" id="IPR036135">
    <property type="entry name" value="MoeA_linker/N_sf"/>
</dbReference>
<comment type="cofactor">
    <cofactor evidence="1 13">
        <name>Mg(2+)</name>
        <dbReference type="ChEBI" id="CHEBI:18420"/>
    </cofactor>
</comment>
<dbReference type="InterPro" id="IPR038987">
    <property type="entry name" value="MoeA-like"/>
</dbReference>
<dbReference type="OrthoDB" id="9804758at2"/>
<evidence type="ECO:0000313" key="18">
    <source>
        <dbReference type="Proteomes" id="UP000319578"/>
    </source>
</evidence>
<dbReference type="SUPFAM" id="SSF63867">
    <property type="entry name" value="MoeA C-terminal domain-like"/>
    <property type="match status" value="1"/>
</dbReference>
<dbReference type="Gene3D" id="2.40.340.10">
    <property type="entry name" value="MoeA, C-terminal, domain IV"/>
    <property type="match status" value="1"/>
</dbReference>
<reference evidence="15 18" key="3">
    <citation type="submission" date="2019-06" db="EMBL/GenBank/DDBJ databases">
        <title>Whole genome shotgun sequence of Brevibacillus reuszeri NBRC 15719.</title>
        <authorList>
            <person name="Hosoyama A."/>
            <person name="Uohara A."/>
            <person name="Ohji S."/>
            <person name="Ichikawa N."/>
        </authorList>
    </citation>
    <scope>NUCLEOTIDE SEQUENCE [LARGE SCALE GENOMIC DNA]</scope>
    <source>
        <strain evidence="15 18">NBRC 15719</strain>
    </source>
</reference>
<dbReference type="SMART" id="SM00852">
    <property type="entry name" value="MoCF_biosynth"/>
    <property type="match status" value="1"/>
</dbReference>
<evidence type="ECO:0000313" key="17">
    <source>
        <dbReference type="Proteomes" id="UP000036834"/>
    </source>
</evidence>
<evidence type="ECO:0000256" key="10">
    <source>
        <dbReference type="ARBA" id="ARBA00022842"/>
    </source>
</evidence>
<dbReference type="Gene3D" id="3.90.105.10">
    <property type="entry name" value="Molybdopterin biosynthesis moea protein, domain 2"/>
    <property type="match status" value="1"/>
</dbReference>
<dbReference type="GO" id="GO:0006777">
    <property type="term" value="P:Mo-molybdopterin cofactor biosynthetic process"/>
    <property type="evidence" value="ECO:0007669"/>
    <property type="project" value="UniProtKB-UniRule"/>
</dbReference>
<gene>
    <name evidence="16" type="ORF">ADS79_06900</name>
    <name evidence="15" type="ORF">BRE01_32070</name>
</gene>
<evidence type="ECO:0000259" key="14">
    <source>
        <dbReference type="SMART" id="SM00852"/>
    </source>
</evidence>
<dbReference type="EMBL" id="BJON01000013">
    <property type="protein sequence ID" value="GED69505.1"/>
    <property type="molecule type" value="Genomic_DNA"/>
</dbReference>
<dbReference type="EMBL" id="LGIQ01000005">
    <property type="protein sequence ID" value="KNB73662.1"/>
    <property type="molecule type" value="Genomic_DNA"/>
</dbReference>
<dbReference type="InterPro" id="IPR036688">
    <property type="entry name" value="MoeA_C_domain_IV_sf"/>
</dbReference>
<keyword evidence="18" id="KW-1185">Reference proteome</keyword>
<evidence type="ECO:0000313" key="16">
    <source>
        <dbReference type="EMBL" id="KNB73662.1"/>
    </source>
</evidence>
<evidence type="ECO:0000256" key="1">
    <source>
        <dbReference type="ARBA" id="ARBA00001946"/>
    </source>
</evidence>
<dbReference type="GO" id="GO:0005829">
    <property type="term" value="C:cytosol"/>
    <property type="evidence" value="ECO:0007669"/>
    <property type="project" value="TreeGrafter"/>
</dbReference>
<proteinExistence type="inferred from homology"/>
<comment type="pathway">
    <text evidence="3 13">Cofactor biosynthesis; molybdopterin biosynthesis.</text>
</comment>
<dbReference type="STRING" id="54915.ADS79_06900"/>
<dbReference type="CDD" id="cd00887">
    <property type="entry name" value="MoeA"/>
    <property type="match status" value="1"/>
</dbReference>
<dbReference type="GO" id="GO:0046872">
    <property type="term" value="F:metal ion binding"/>
    <property type="evidence" value="ECO:0007669"/>
    <property type="project" value="UniProtKB-UniRule"/>
</dbReference>
<evidence type="ECO:0000313" key="15">
    <source>
        <dbReference type="EMBL" id="GED69505.1"/>
    </source>
</evidence>
<organism evidence="16 17">
    <name type="scientific">Brevibacillus reuszeri</name>
    <dbReference type="NCBI Taxonomy" id="54915"/>
    <lineage>
        <taxon>Bacteria</taxon>
        <taxon>Bacillati</taxon>
        <taxon>Bacillota</taxon>
        <taxon>Bacilli</taxon>
        <taxon>Bacillales</taxon>
        <taxon>Paenibacillaceae</taxon>
        <taxon>Brevibacillus</taxon>
    </lineage>
</organism>
<dbReference type="Gene3D" id="2.170.190.11">
    <property type="entry name" value="Molybdopterin biosynthesis moea protein, domain 3"/>
    <property type="match status" value="1"/>
</dbReference>
<keyword evidence="9 13" id="KW-0479">Metal-binding</keyword>
<dbReference type="Proteomes" id="UP000319578">
    <property type="component" value="Unassembled WGS sequence"/>
</dbReference>
<keyword evidence="7 13" id="KW-0500">Molybdenum</keyword>
<comment type="catalytic activity">
    <reaction evidence="12">
        <text>adenylyl-molybdopterin + molybdate = Mo-molybdopterin + AMP + H(+)</text>
        <dbReference type="Rhea" id="RHEA:35047"/>
        <dbReference type="ChEBI" id="CHEBI:15378"/>
        <dbReference type="ChEBI" id="CHEBI:36264"/>
        <dbReference type="ChEBI" id="CHEBI:62727"/>
        <dbReference type="ChEBI" id="CHEBI:71302"/>
        <dbReference type="ChEBI" id="CHEBI:456215"/>
        <dbReference type="EC" id="2.10.1.1"/>
    </reaction>
</comment>
<dbReference type="Pfam" id="PF00994">
    <property type="entry name" value="MoCF_biosynth"/>
    <property type="match status" value="1"/>
</dbReference>
<reference evidence="16" key="2">
    <citation type="submission" date="2015-07" db="EMBL/GenBank/DDBJ databases">
        <title>MeaNS - Measles Nucleotide Surveillance Program.</title>
        <authorList>
            <person name="Tran T."/>
            <person name="Druce J."/>
        </authorList>
    </citation>
    <scope>NUCLEOTIDE SEQUENCE</scope>
    <source>
        <strain evidence="16">DSM 9887</strain>
    </source>
</reference>